<dbReference type="EMBL" id="SMJW01000243">
    <property type="protein sequence ID" value="TDC07404.1"/>
    <property type="molecule type" value="Genomic_DNA"/>
</dbReference>
<dbReference type="InterPro" id="IPR033889">
    <property type="entry name" value="LanC"/>
</dbReference>
<dbReference type="GO" id="GO:0046872">
    <property type="term" value="F:metal ion binding"/>
    <property type="evidence" value="ECO:0007669"/>
    <property type="project" value="UniProtKB-KW"/>
</dbReference>
<keyword evidence="1" id="KW-0862">Zinc</keyword>
<evidence type="ECO:0000313" key="2">
    <source>
        <dbReference type="EMBL" id="TDC07404.1"/>
    </source>
</evidence>
<dbReference type="SUPFAM" id="SSF158745">
    <property type="entry name" value="LanC-like"/>
    <property type="match status" value="1"/>
</dbReference>
<organism evidence="2 3">
    <name type="scientific">Actinomadura bangladeshensis</name>
    <dbReference type="NCBI Taxonomy" id="453573"/>
    <lineage>
        <taxon>Bacteria</taxon>
        <taxon>Bacillati</taxon>
        <taxon>Actinomycetota</taxon>
        <taxon>Actinomycetes</taxon>
        <taxon>Streptosporangiales</taxon>
        <taxon>Thermomonosporaceae</taxon>
        <taxon>Actinomadura</taxon>
    </lineage>
</organism>
<dbReference type="AlphaFoldDB" id="A0A4R4NG27"/>
<evidence type="ECO:0000256" key="1">
    <source>
        <dbReference type="PIRSR" id="PIRSR607822-1"/>
    </source>
</evidence>
<dbReference type="SMART" id="SM01260">
    <property type="entry name" value="LANC_like"/>
    <property type="match status" value="1"/>
</dbReference>
<feature type="binding site" evidence="1">
    <location>
        <position position="283"/>
    </location>
    <ligand>
        <name>Zn(2+)</name>
        <dbReference type="ChEBI" id="CHEBI:29105"/>
    </ligand>
</feature>
<dbReference type="PRINTS" id="PR01950">
    <property type="entry name" value="LANCSUPER"/>
</dbReference>
<dbReference type="CDD" id="cd04793">
    <property type="entry name" value="LanC"/>
    <property type="match status" value="1"/>
</dbReference>
<comment type="caution">
    <text evidence="2">The sequence shown here is derived from an EMBL/GenBank/DDBJ whole genome shotgun (WGS) entry which is preliminary data.</text>
</comment>
<protein>
    <submittedName>
        <fullName evidence="2">Lanthionine biosynthesis cyclase LanC</fullName>
    </submittedName>
</protein>
<dbReference type="OrthoDB" id="1882482at2"/>
<reference evidence="2 3" key="1">
    <citation type="submission" date="2019-03" db="EMBL/GenBank/DDBJ databases">
        <title>Draft genome sequences of novel Actinobacteria.</title>
        <authorList>
            <person name="Sahin N."/>
            <person name="Ay H."/>
            <person name="Saygin H."/>
        </authorList>
    </citation>
    <scope>NUCLEOTIDE SEQUENCE [LARGE SCALE GENOMIC DNA]</scope>
    <source>
        <strain evidence="2 3">DSM 45347</strain>
    </source>
</reference>
<evidence type="ECO:0000313" key="3">
    <source>
        <dbReference type="Proteomes" id="UP000295431"/>
    </source>
</evidence>
<dbReference type="PRINTS" id="PR01955">
    <property type="entry name" value="LANCFRANKIA"/>
</dbReference>
<keyword evidence="3" id="KW-1185">Reference proteome</keyword>
<feature type="binding site" evidence="1">
    <location>
        <position position="332"/>
    </location>
    <ligand>
        <name>Zn(2+)</name>
        <dbReference type="ChEBI" id="CHEBI:29105"/>
    </ligand>
</feature>
<gene>
    <name evidence="2" type="ORF">E1284_32490</name>
</gene>
<dbReference type="Pfam" id="PF05147">
    <property type="entry name" value="LANC_like"/>
    <property type="match status" value="1"/>
</dbReference>
<feature type="binding site" evidence="1">
    <location>
        <position position="333"/>
    </location>
    <ligand>
        <name>Zn(2+)</name>
        <dbReference type="ChEBI" id="CHEBI:29105"/>
    </ligand>
</feature>
<dbReference type="GO" id="GO:0031179">
    <property type="term" value="P:peptide modification"/>
    <property type="evidence" value="ECO:0007669"/>
    <property type="project" value="InterPro"/>
</dbReference>
<keyword evidence="1" id="KW-0479">Metal-binding</keyword>
<sequence>MNREAAQAAADDIAERLSSPSVVRSMGLRGGWWPQSLAVGAAGVALLHIERAYAGLGSWQRAHEWLDAAAVEGVDAGNGSHLHYGAPAVAFALHAASSELGRYARALETLDRHIAAETRRRLDAAHARMDAGQLPALAEFDAIRGLTGIGAYLRQRDTNGQLLGEILAYLVRLTEPVQDHDEPLPGWWTTLAPSGRLSAEFPGGHANTGMAHGIAGPLALLALTMRDGKAVDGQAEAIIRICTWLDRWRQDDASRPWWPYWVTRAQLSGAQPTPSRPSRPSWCYGTAGVARAQQLAALAVGDHARREMAERAIVGALTDPLQLAAITDASLCHGRAGLSHIASRCAADASIPMSRFQPSPLQALIEDDTDAQQLAAELLQPPGGCFGFLEGAAGVALALHAASSGLPPVSGWDSCPLIA</sequence>
<dbReference type="InterPro" id="IPR007822">
    <property type="entry name" value="LANC-like"/>
</dbReference>
<proteinExistence type="predicted"/>
<name>A0A4R4NG27_9ACTN</name>
<dbReference type="Proteomes" id="UP000295431">
    <property type="component" value="Unassembled WGS sequence"/>
</dbReference>
<dbReference type="Gene3D" id="1.50.10.20">
    <property type="match status" value="1"/>
</dbReference>
<accession>A0A4R4NG27</accession>